<reference evidence="6" key="1">
    <citation type="submission" date="2025-08" db="UniProtKB">
        <authorList>
            <consortium name="RefSeq"/>
        </authorList>
    </citation>
    <scope>IDENTIFICATION</scope>
</reference>
<dbReference type="RefSeq" id="XP_015589046.1">
    <property type="nucleotide sequence ID" value="XM_015733560.2"/>
</dbReference>
<protein>
    <submittedName>
        <fullName evidence="6">Uncharacterized protein LOC107264853</fullName>
    </submittedName>
</protein>
<accession>A0AAJ7FFD4</accession>
<name>A0AAJ7FFD4_CEPCN</name>
<dbReference type="PANTHER" id="PTHR21027">
    <property type="entry name" value="TRNA-SPLICING ENDONUCLEASE SUBUNIT SEN54"/>
    <property type="match status" value="1"/>
</dbReference>
<dbReference type="GO" id="GO:0000379">
    <property type="term" value="P:tRNA-type intron splice site recognition and cleavage"/>
    <property type="evidence" value="ECO:0007669"/>
    <property type="project" value="TreeGrafter"/>
</dbReference>
<gene>
    <name evidence="6" type="primary">LOC107264853</name>
</gene>
<dbReference type="Proteomes" id="UP000694920">
    <property type="component" value="Unplaced"/>
</dbReference>
<dbReference type="GO" id="GO:0000214">
    <property type="term" value="C:tRNA-intron endonuclease complex"/>
    <property type="evidence" value="ECO:0007669"/>
    <property type="project" value="TreeGrafter"/>
</dbReference>
<dbReference type="InterPro" id="IPR024336">
    <property type="entry name" value="tRNA_splic_suSen54_N"/>
</dbReference>
<evidence type="ECO:0000259" key="4">
    <source>
        <dbReference type="Pfam" id="PF12928"/>
    </source>
</evidence>
<evidence type="ECO:0000256" key="3">
    <source>
        <dbReference type="SAM" id="MobiDB-lite"/>
    </source>
</evidence>
<dbReference type="PANTHER" id="PTHR21027:SF1">
    <property type="entry name" value="TRNA-SPLICING ENDONUCLEASE SUBUNIT SEN54"/>
    <property type="match status" value="1"/>
</dbReference>
<evidence type="ECO:0000256" key="1">
    <source>
        <dbReference type="ARBA" id="ARBA00005736"/>
    </source>
</evidence>
<dbReference type="KEGG" id="ccin:107264853"/>
<proteinExistence type="inferred from homology"/>
<feature type="compositionally biased region" description="Polar residues" evidence="3">
    <location>
        <begin position="676"/>
        <end position="711"/>
    </location>
</feature>
<dbReference type="Pfam" id="PF12928">
    <property type="entry name" value="tRNA_int_end_N2"/>
    <property type="match status" value="1"/>
</dbReference>
<keyword evidence="2" id="KW-0819">tRNA processing</keyword>
<feature type="domain" description="tRNA-splicing endonuclease subunit Sen54 N-terminal" evidence="4">
    <location>
        <begin position="68"/>
        <end position="134"/>
    </location>
</feature>
<dbReference type="AlphaFoldDB" id="A0AAJ7FFD4"/>
<dbReference type="InterPro" id="IPR024337">
    <property type="entry name" value="tRNA_splic_suSen54"/>
</dbReference>
<evidence type="ECO:0000313" key="5">
    <source>
        <dbReference type="Proteomes" id="UP000694920"/>
    </source>
</evidence>
<feature type="region of interest" description="Disordered" evidence="3">
    <location>
        <begin position="676"/>
        <end position="730"/>
    </location>
</feature>
<evidence type="ECO:0000313" key="6">
    <source>
        <dbReference type="RefSeq" id="XP_015589046.1"/>
    </source>
</evidence>
<dbReference type="CTD" id="283989"/>
<dbReference type="GeneID" id="107264853"/>
<evidence type="ECO:0000256" key="2">
    <source>
        <dbReference type="ARBA" id="ARBA00022694"/>
    </source>
</evidence>
<sequence length="892" mass="102240">MTEGAEKTSADFLNAEGLLKNRGIRHEAWGEWEKSSRVLPKTGEKQFEPNNSWLQNKQIEKGLTNRKNLLNIQRVERNSQLATAIWLEHEKKAQVIKKSRQDWSCFGTETKKGLLLTPEETLILIELNCLELTWDNVVLSVQQAYEILIEEDESQCTIDEYRAYSHLVKQGYRVQRYCRDLCTSSVSGYVKWVRMTRNVYERKKFIVNPINGLRMNDGNSEKDIKEKEQKDLSIANLVSDVKGLIDDMINEIEQEKTESPKVEETLQTNDSLTLKLTEANAVLDTQQKDCCVQELPGPSNVHQANSLNNNGRRIKPKIGIISEETVLEPVRLIKCSPGDKAVLGNSAQKWPGSRIQRNVKLLPKRNDKVNVTAPDELPDITMVHDLESLNSSPCSPEKRKECPVSSVLSQNKRSKHEVIELSDDEVEEIPHSMSRMEMLNFLPNIASESIITEKISRRYLPQNVRPQNNTYQYVRWKMYNIQEADKRIRMGFKTGRTEIEATNSVENQNNNITLETSVPGIEMVTCNNQNQNEEQGFTCLLSAVMNVARSILPAYMQQTNTHLQRHRMLRYMNRMPSYQTQRYSIPTRYFQGNISNNPVHMRHFRSHHKGFPNNPSSLEHHRPSFPMVHRNYNLGIPTAQSSYFYPTVWHNNFQQYHPSPTAPLLYQNGMFLSQQSSQHQGTFSLRTPRNPQNNHGPQATTSETSLKNNQNGHHHFGDDKDNNNQPSFIKLPGASSWTELKKKWIDEKTIIIDDEEHSETQDDMDCSEVQVINETTKPLVTPKNVNSIPEVYEKLQIIKSASEKSIRRRRCDYKISYNVYSSTQPFKKSCPGVPIFRVVVTSKRDDAIIQPADLIQLQLDGEDVPIIVAYVSGSSISFTQCGVVSIPNLISD</sequence>
<keyword evidence="5" id="KW-1185">Reference proteome</keyword>
<organism evidence="5 6">
    <name type="scientific">Cephus cinctus</name>
    <name type="common">Wheat stem sawfly</name>
    <dbReference type="NCBI Taxonomy" id="211228"/>
    <lineage>
        <taxon>Eukaryota</taxon>
        <taxon>Metazoa</taxon>
        <taxon>Ecdysozoa</taxon>
        <taxon>Arthropoda</taxon>
        <taxon>Hexapoda</taxon>
        <taxon>Insecta</taxon>
        <taxon>Pterygota</taxon>
        <taxon>Neoptera</taxon>
        <taxon>Endopterygota</taxon>
        <taxon>Hymenoptera</taxon>
        <taxon>Cephoidea</taxon>
        <taxon>Cephidae</taxon>
        <taxon>Cephus</taxon>
    </lineage>
</organism>
<comment type="similarity">
    <text evidence="1">Belongs to the SEN54 family.</text>
</comment>